<organism evidence="2 3">
    <name type="scientific">Rubrimonas cliftonensis</name>
    <dbReference type="NCBI Taxonomy" id="89524"/>
    <lineage>
        <taxon>Bacteria</taxon>
        <taxon>Pseudomonadati</taxon>
        <taxon>Pseudomonadota</taxon>
        <taxon>Alphaproteobacteria</taxon>
        <taxon>Rhodobacterales</taxon>
        <taxon>Paracoccaceae</taxon>
        <taxon>Rubrimonas</taxon>
    </lineage>
</organism>
<accession>A0A1H4D6B6</accession>
<evidence type="ECO:0000313" key="2">
    <source>
        <dbReference type="EMBL" id="SEA68030.1"/>
    </source>
</evidence>
<dbReference type="STRING" id="89524.SAMN05444370_10956"/>
<dbReference type="RefSeq" id="WP_093254406.1">
    <property type="nucleotide sequence ID" value="NZ_FNQM01000009.1"/>
</dbReference>
<dbReference type="InterPro" id="IPR020556">
    <property type="entry name" value="Amidase_CS"/>
</dbReference>
<evidence type="ECO:0000313" key="3">
    <source>
        <dbReference type="Proteomes" id="UP000198703"/>
    </source>
</evidence>
<evidence type="ECO:0000259" key="1">
    <source>
        <dbReference type="Pfam" id="PF01425"/>
    </source>
</evidence>
<dbReference type="SUPFAM" id="SSF75304">
    <property type="entry name" value="Amidase signature (AS) enzymes"/>
    <property type="match status" value="1"/>
</dbReference>
<proteinExistence type="predicted"/>
<dbReference type="PANTHER" id="PTHR11895:SF176">
    <property type="entry name" value="AMIDASE AMID-RELATED"/>
    <property type="match status" value="1"/>
</dbReference>
<dbReference type="PROSITE" id="PS00571">
    <property type="entry name" value="AMIDASES"/>
    <property type="match status" value="1"/>
</dbReference>
<name>A0A1H4D6B6_9RHOB</name>
<dbReference type="InterPro" id="IPR000120">
    <property type="entry name" value="Amidase"/>
</dbReference>
<reference evidence="2 3" key="1">
    <citation type="submission" date="2016-10" db="EMBL/GenBank/DDBJ databases">
        <authorList>
            <person name="de Groot N.N."/>
        </authorList>
    </citation>
    <scope>NUCLEOTIDE SEQUENCE [LARGE SCALE GENOMIC DNA]</scope>
    <source>
        <strain evidence="2 3">DSM 15345</strain>
    </source>
</reference>
<dbReference type="PANTHER" id="PTHR11895">
    <property type="entry name" value="TRANSAMIDASE"/>
    <property type="match status" value="1"/>
</dbReference>
<dbReference type="InterPro" id="IPR036928">
    <property type="entry name" value="AS_sf"/>
</dbReference>
<dbReference type="OrthoDB" id="9811471at2"/>
<keyword evidence="2" id="KW-0808">Transferase</keyword>
<dbReference type="AlphaFoldDB" id="A0A1H4D6B6"/>
<gene>
    <name evidence="2" type="ORF">SAMN05444370_10956</name>
</gene>
<dbReference type="EMBL" id="FNQM01000009">
    <property type="protein sequence ID" value="SEA68030.1"/>
    <property type="molecule type" value="Genomic_DNA"/>
</dbReference>
<keyword evidence="3" id="KW-1185">Reference proteome</keyword>
<dbReference type="Pfam" id="PF01425">
    <property type="entry name" value="Amidase"/>
    <property type="match status" value="1"/>
</dbReference>
<dbReference type="InterPro" id="IPR023631">
    <property type="entry name" value="Amidase_dom"/>
</dbReference>
<dbReference type="GO" id="GO:0016740">
    <property type="term" value="F:transferase activity"/>
    <property type="evidence" value="ECO:0007669"/>
    <property type="project" value="UniProtKB-KW"/>
</dbReference>
<feature type="domain" description="Amidase" evidence="1">
    <location>
        <begin position="26"/>
        <end position="434"/>
    </location>
</feature>
<sequence length="446" mass="46190">MSEWLAMTAAALGRGIGAGEIDPRALAEAHLDAIAAHPEAERVYARVTPARARAEAAAAAERARLGVRRGPLDGVPISLKDLFDTAGVETEAGSRLLAGRTPDRDAPCVARLSAAGMVCLGKTHMSELAFSGLGYNPMTQTSPNPFGADWAPGGSSSGAAASVSLGLAAMGLGSDTGGSVRIPAAWHGLVGLKTTWGLIPNDDVVPLSPSLDTVGPLCRSVEDAGLTLAALTGRTAPDLNGASLNGLSFLIPTTVVLDDLDPEQTAAFEAAVEALTAAGAKATRAPVPEFAEAMETGGRLGAIVNTEGYACWGETIEARPDDIFPMIRERFRAGRTFRSDQAEAARMAFRALAARFLQRLAPFDAALCPTTPNLPPSVARLAADEDYYTAQNLLALRNTRLGNLFGLSSLTLPTGRPACGVMFTGRPHDEARLLRIGSAAEAALAG</sequence>
<dbReference type="Gene3D" id="3.90.1300.10">
    <property type="entry name" value="Amidase signature (AS) domain"/>
    <property type="match status" value="1"/>
</dbReference>
<dbReference type="Proteomes" id="UP000198703">
    <property type="component" value="Unassembled WGS sequence"/>
</dbReference>
<protein>
    <submittedName>
        <fullName evidence="2">Aspartyl-tRNA(Asn)/glutamyl-tRNA(Gln) amidotransferase subunit A</fullName>
    </submittedName>
</protein>